<reference evidence="1" key="2">
    <citation type="submission" date="2021-04" db="EMBL/GenBank/DDBJ databases">
        <authorList>
            <person name="Gilroy R."/>
        </authorList>
    </citation>
    <scope>NUCLEOTIDE SEQUENCE</scope>
    <source>
        <strain evidence="1">ChiBcec8-13705</strain>
    </source>
</reference>
<evidence type="ECO:0000313" key="2">
    <source>
        <dbReference type="Proteomes" id="UP000886803"/>
    </source>
</evidence>
<dbReference type="Pfam" id="PF20124">
    <property type="entry name" value="DUF6514"/>
    <property type="match status" value="1"/>
</dbReference>
<proteinExistence type="predicted"/>
<name>A0A9D2S2M0_9FIRM</name>
<reference evidence="1" key="1">
    <citation type="journal article" date="2021" name="PeerJ">
        <title>Extensive microbial diversity within the chicken gut microbiome revealed by metagenomics and culture.</title>
        <authorList>
            <person name="Gilroy R."/>
            <person name="Ravi A."/>
            <person name="Getino M."/>
            <person name="Pursley I."/>
            <person name="Horton D.L."/>
            <person name="Alikhan N.F."/>
            <person name="Baker D."/>
            <person name="Gharbi K."/>
            <person name="Hall N."/>
            <person name="Watson M."/>
            <person name="Adriaenssens E.M."/>
            <person name="Foster-Nyarko E."/>
            <person name="Jarju S."/>
            <person name="Secka A."/>
            <person name="Antonio M."/>
            <person name="Oren A."/>
            <person name="Chaudhuri R.R."/>
            <person name="La Ragione R."/>
            <person name="Hildebrand F."/>
            <person name="Pallen M.J."/>
        </authorList>
    </citation>
    <scope>NUCLEOTIDE SEQUENCE</scope>
    <source>
        <strain evidence="1">ChiBcec8-13705</strain>
    </source>
</reference>
<evidence type="ECO:0000313" key="1">
    <source>
        <dbReference type="EMBL" id="HJB41089.1"/>
    </source>
</evidence>
<organism evidence="1 2">
    <name type="scientific">Candidatus Gemmiger avicola</name>
    <dbReference type="NCBI Taxonomy" id="2838605"/>
    <lineage>
        <taxon>Bacteria</taxon>
        <taxon>Bacillati</taxon>
        <taxon>Bacillota</taxon>
        <taxon>Clostridia</taxon>
        <taxon>Eubacteriales</taxon>
        <taxon>Gemmiger</taxon>
    </lineage>
</organism>
<sequence length="74" mass="8454">MYFYRSKKQKLYDPELGQHVSFGIGVWKPFAAAPVLFIPDVSSDGKAVRRLALRCTLCQLDPLHLWDVVEDFIG</sequence>
<dbReference type="EMBL" id="DWYG01000012">
    <property type="protein sequence ID" value="HJB41089.1"/>
    <property type="molecule type" value="Genomic_DNA"/>
</dbReference>
<accession>A0A9D2S2M0</accession>
<dbReference type="AlphaFoldDB" id="A0A9D2S2M0"/>
<gene>
    <name evidence="1" type="ORF">H9945_01155</name>
</gene>
<dbReference type="Proteomes" id="UP000886803">
    <property type="component" value="Unassembled WGS sequence"/>
</dbReference>
<dbReference type="InterPro" id="IPR017016">
    <property type="entry name" value="UCP033595"/>
</dbReference>
<comment type="caution">
    <text evidence="1">The sequence shown here is derived from an EMBL/GenBank/DDBJ whole genome shotgun (WGS) entry which is preliminary data.</text>
</comment>
<protein>
    <submittedName>
        <fullName evidence="1">Uncharacterized protein</fullName>
    </submittedName>
</protein>